<dbReference type="Proteomes" id="UP001341840">
    <property type="component" value="Unassembled WGS sequence"/>
</dbReference>
<evidence type="ECO:0000313" key="2">
    <source>
        <dbReference type="Proteomes" id="UP001341840"/>
    </source>
</evidence>
<reference evidence="1 2" key="1">
    <citation type="journal article" date="2023" name="Plants (Basel)">
        <title>Bridging the Gap: Combining Genomics and Transcriptomics Approaches to Understand Stylosanthes scabra, an Orphan Legume from the Brazilian Caatinga.</title>
        <authorList>
            <person name="Ferreira-Neto J.R.C."/>
            <person name="da Silva M.D."/>
            <person name="Binneck E."/>
            <person name="de Melo N.F."/>
            <person name="da Silva R.H."/>
            <person name="de Melo A.L.T.M."/>
            <person name="Pandolfi V."/>
            <person name="Bustamante F.O."/>
            <person name="Brasileiro-Vidal A.C."/>
            <person name="Benko-Iseppon A.M."/>
        </authorList>
    </citation>
    <scope>NUCLEOTIDE SEQUENCE [LARGE SCALE GENOMIC DNA]</scope>
    <source>
        <tissue evidence="1">Leaves</tissue>
    </source>
</reference>
<protein>
    <submittedName>
        <fullName evidence="1">Uncharacterized protein</fullName>
    </submittedName>
</protein>
<organism evidence="1 2">
    <name type="scientific">Stylosanthes scabra</name>
    <dbReference type="NCBI Taxonomy" id="79078"/>
    <lineage>
        <taxon>Eukaryota</taxon>
        <taxon>Viridiplantae</taxon>
        <taxon>Streptophyta</taxon>
        <taxon>Embryophyta</taxon>
        <taxon>Tracheophyta</taxon>
        <taxon>Spermatophyta</taxon>
        <taxon>Magnoliopsida</taxon>
        <taxon>eudicotyledons</taxon>
        <taxon>Gunneridae</taxon>
        <taxon>Pentapetalae</taxon>
        <taxon>rosids</taxon>
        <taxon>fabids</taxon>
        <taxon>Fabales</taxon>
        <taxon>Fabaceae</taxon>
        <taxon>Papilionoideae</taxon>
        <taxon>50 kb inversion clade</taxon>
        <taxon>dalbergioids sensu lato</taxon>
        <taxon>Dalbergieae</taxon>
        <taxon>Pterocarpus clade</taxon>
        <taxon>Stylosanthes</taxon>
    </lineage>
</organism>
<proteinExistence type="predicted"/>
<comment type="caution">
    <text evidence="1">The sequence shown here is derived from an EMBL/GenBank/DDBJ whole genome shotgun (WGS) entry which is preliminary data.</text>
</comment>
<keyword evidence="2" id="KW-1185">Reference proteome</keyword>
<dbReference type="EMBL" id="JASCZI010000280">
    <property type="protein sequence ID" value="MED6110744.1"/>
    <property type="molecule type" value="Genomic_DNA"/>
</dbReference>
<evidence type="ECO:0000313" key="1">
    <source>
        <dbReference type="EMBL" id="MED6110744.1"/>
    </source>
</evidence>
<gene>
    <name evidence="1" type="ORF">PIB30_045666</name>
</gene>
<name>A0ABU6QFU6_9FABA</name>
<sequence>MSRGSSSLRLGSRMCGMSPASWPQLPMTSHRGSDNRGIMRIGRAEWVPSDATSALDVLHYPQYPASHSHQYYHQLGSSYSSSLPRNTSTTHHPHNSTMILPTAAAPLVSSLRSYTIPHHHSTSRMWPSLNPSPLGHNV</sequence>
<accession>A0ABU6QFU6</accession>